<dbReference type="InterPro" id="IPR002401">
    <property type="entry name" value="Cyt_P450_E_grp-I"/>
</dbReference>
<feature type="non-terminal residue" evidence="7">
    <location>
        <position position="1"/>
    </location>
</feature>
<keyword evidence="3 6" id="KW-0560">Oxidoreductase</keyword>
<keyword evidence="6" id="KW-0503">Monooxygenase</keyword>
<name>A0A4P9X9C3_9FUNG</name>
<evidence type="ECO:0008006" key="9">
    <source>
        <dbReference type="Google" id="ProtNLM"/>
    </source>
</evidence>
<organism evidence="7 8">
    <name type="scientific">Caulochytrium protostelioides</name>
    <dbReference type="NCBI Taxonomy" id="1555241"/>
    <lineage>
        <taxon>Eukaryota</taxon>
        <taxon>Fungi</taxon>
        <taxon>Fungi incertae sedis</taxon>
        <taxon>Chytridiomycota</taxon>
        <taxon>Chytridiomycota incertae sedis</taxon>
        <taxon>Chytridiomycetes</taxon>
        <taxon>Caulochytriales</taxon>
        <taxon>Caulochytriaceae</taxon>
        <taxon>Caulochytrium</taxon>
    </lineage>
</organism>
<evidence type="ECO:0000256" key="6">
    <source>
        <dbReference type="RuleBase" id="RU000461"/>
    </source>
</evidence>
<dbReference type="GO" id="GO:0006629">
    <property type="term" value="P:lipid metabolic process"/>
    <property type="evidence" value="ECO:0007669"/>
    <property type="project" value="UniProtKB-ARBA"/>
</dbReference>
<evidence type="ECO:0000256" key="4">
    <source>
        <dbReference type="ARBA" id="ARBA00023004"/>
    </source>
</evidence>
<feature type="binding site" description="axial binding residue" evidence="5">
    <location>
        <position position="361"/>
    </location>
    <ligand>
        <name>heme</name>
        <dbReference type="ChEBI" id="CHEBI:30413"/>
    </ligand>
    <ligandPart>
        <name>Fe</name>
        <dbReference type="ChEBI" id="CHEBI:18248"/>
    </ligandPart>
</feature>
<dbReference type="GO" id="GO:0004497">
    <property type="term" value="F:monooxygenase activity"/>
    <property type="evidence" value="ECO:0007669"/>
    <property type="project" value="UniProtKB-KW"/>
</dbReference>
<dbReference type="InterPro" id="IPR017972">
    <property type="entry name" value="Cyt_P450_CS"/>
</dbReference>
<dbReference type="PRINTS" id="PR00463">
    <property type="entry name" value="EP450I"/>
</dbReference>
<accession>A0A4P9X9C3</accession>
<dbReference type="AlphaFoldDB" id="A0A4P9X9C3"/>
<dbReference type="GO" id="GO:0020037">
    <property type="term" value="F:heme binding"/>
    <property type="evidence" value="ECO:0007669"/>
    <property type="project" value="InterPro"/>
</dbReference>
<keyword evidence="4 5" id="KW-0408">Iron</keyword>
<keyword evidence="5 6" id="KW-0349">Heme</keyword>
<dbReference type="PROSITE" id="PS00086">
    <property type="entry name" value="CYTOCHROME_P450"/>
    <property type="match status" value="1"/>
</dbReference>
<dbReference type="SUPFAM" id="SSF48264">
    <property type="entry name" value="Cytochrome P450"/>
    <property type="match status" value="1"/>
</dbReference>
<dbReference type="InterPro" id="IPR036396">
    <property type="entry name" value="Cyt_P450_sf"/>
</dbReference>
<gene>
    <name evidence="7" type="ORF">CXG81DRAFT_233</name>
</gene>
<dbReference type="GO" id="GO:0005506">
    <property type="term" value="F:iron ion binding"/>
    <property type="evidence" value="ECO:0007669"/>
    <property type="project" value="InterPro"/>
</dbReference>
<dbReference type="Pfam" id="PF00067">
    <property type="entry name" value="p450"/>
    <property type="match status" value="1"/>
</dbReference>
<evidence type="ECO:0000256" key="1">
    <source>
        <dbReference type="ARBA" id="ARBA00010617"/>
    </source>
</evidence>
<dbReference type="PRINTS" id="PR00385">
    <property type="entry name" value="P450"/>
</dbReference>
<evidence type="ECO:0000256" key="3">
    <source>
        <dbReference type="ARBA" id="ARBA00023002"/>
    </source>
</evidence>
<reference evidence="8" key="1">
    <citation type="journal article" date="2018" name="Nat. Microbiol.">
        <title>Leveraging single-cell genomics to expand the fungal tree of life.</title>
        <authorList>
            <person name="Ahrendt S.R."/>
            <person name="Quandt C.A."/>
            <person name="Ciobanu D."/>
            <person name="Clum A."/>
            <person name="Salamov A."/>
            <person name="Andreopoulos B."/>
            <person name="Cheng J.F."/>
            <person name="Woyke T."/>
            <person name="Pelin A."/>
            <person name="Henrissat B."/>
            <person name="Reynolds N.K."/>
            <person name="Benny G.L."/>
            <person name="Smith M.E."/>
            <person name="James T.Y."/>
            <person name="Grigoriev I.V."/>
        </authorList>
    </citation>
    <scope>NUCLEOTIDE SEQUENCE [LARGE SCALE GENOMIC DNA]</scope>
    <source>
        <strain evidence="8">ATCC 52028</strain>
    </source>
</reference>
<dbReference type="OrthoDB" id="1470350at2759"/>
<feature type="non-terminal residue" evidence="7">
    <location>
        <position position="408"/>
    </location>
</feature>
<protein>
    <recommendedName>
        <fullName evidence="9">Cytochrome P450</fullName>
    </recommendedName>
</protein>
<evidence type="ECO:0000256" key="2">
    <source>
        <dbReference type="ARBA" id="ARBA00022723"/>
    </source>
</evidence>
<comment type="cofactor">
    <cofactor evidence="5">
        <name>heme</name>
        <dbReference type="ChEBI" id="CHEBI:30413"/>
    </cofactor>
</comment>
<evidence type="ECO:0000313" key="8">
    <source>
        <dbReference type="Proteomes" id="UP000274922"/>
    </source>
</evidence>
<dbReference type="PANTHER" id="PTHR24296">
    <property type="entry name" value="CYTOCHROME P450"/>
    <property type="match status" value="1"/>
</dbReference>
<keyword evidence="8" id="KW-1185">Reference proteome</keyword>
<dbReference type="STRING" id="1555241.A0A4P9X9C3"/>
<dbReference type="InterPro" id="IPR001128">
    <property type="entry name" value="Cyt_P450"/>
</dbReference>
<evidence type="ECO:0000256" key="5">
    <source>
        <dbReference type="PIRSR" id="PIRSR602401-1"/>
    </source>
</evidence>
<keyword evidence="2 5" id="KW-0479">Metal-binding</keyword>
<dbReference type="EMBL" id="ML014158">
    <property type="protein sequence ID" value="RKP01896.1"/>
    <property type="molecule type" value="Genomic_DNA"/>
</dbReference>
<dbReference type="Proteomes" id="UP000274922">
    <property type="component" value="Unassembled WGS sequence"/>
</dbReference>
<dbReference type="GO" id="GO:0016705">
    <property type="term" value="F:oxidoreductase activity, acting on paired donors, with incorporation or reduction of molecular oxygen"/>
    <property type="evidence" value="ECO:0007669"/>
    <property type="project" value="InterPro"/>
</dbReference>
<comment type="similarity">
    <text evidence="1 6">Belongs to the cytochrome P450 family.</text>
</comment>
<sequence>TVEPKNVAYVLKDNYDNFVKGGTFKTSLGELLGEGIFVSDGEVHRQQRKTTAGIFTGNTFRGVITDGLFEELDLLIGLMDRWSASGEAFDFSKVMHALTMNLFGKVGFRRDFRLLERFPEEIPFTSAFDDAVRIVSCRFSNPLFRLTEWWSGEGERLRDNIRTIDAFAYDCIAEHRARHRPHAQASHRDLLDMFMACRNPDRTPWSDVQLRDMLLNTIIAGRDTTAQALAWAMYELLRHPAVAAKMRAEARACLAPGQYPTFDMIKALPYTNAVFNETLRLHSIVPANMKEAVNACVLPSGDHVPKGGRVAFHPYTMGRSTTIWGPDALAFKPERWIDAEGRLIRESPTKWPAFNAGPRVCLGQQMATMEGVAVLAVIIQRYTFASHQRDLHAQPMAYARSLTLPMKD</sequence>
<proteinExistence type="inferred from homology"/>
<dbReference type="Gene3D" id="1.10.630.10">
    <property type="entry name" value="Cytochrome P450"/>
    <property type="match status" value="1"/>
</dbReference>
<evidence type="ECO:0000313" key="7">
    <source>
        <dbReference type="EMBL" id="RKP01896.1"/>
    </source>
</evidence>